<evidence type="ECO:0000313" key="1">
    <source>
        <dbReference type="EMBL" id="CAK7348630.1"/>
    </source>
</evidence>
<keyword evidence="2" id="KW-1185">Reference proteome</keyword>
<accession>A0AAV1SCA4</accession>
<dbReference type="AlphaFoldDB" id="A0AAV1SCA4"/>
<comment type="caution">
    <text evidence="1">The sequence shown here is derived from an EMBL/GenBank/DDBJ whole genome shotgun (WGS) entry which is preliminary data.</text>
</comment>
<organism evidence="1 2">
    <name type="scientific">Dovyalis caffra</name>
    <dbReference type="NCBI Taxonomy" id="77055"/>
    <lineage>
        <taxon>Eukaryota</taxon>
        <taxon>Viridiplantae</taxon>
        <taxon>Streptophyta</taxon>
        <taxon>Embryophyta</taxon>
        <taxon>Tracheophyta</taxon>
        <taxon>Spermatophyta</taxon>
        <taxon>Magnoliopsida</taxon>
        <taxon>eudicotyledons</taxon>
        <taxon>Gunneridae</taxon>
        <taxon>Pentapetalae</taxon>
        <taxon>rosids</taxon>
        <taxon>fabids</taxon>
        <taxon>Malpighiales</taxon>
        <taxon>Salicaceae</taxon>
        <taxon>Flacourtieae</taxon>
        <taxon>Dovyalis</taxon>
    </lineage>
</organism>
<proteinExistence type="predicted"/>
<evidence type="ECO:0000313" key="2">
    <source>
        <dbReference type="Proteomes" id="UP001314170"/>
    </source>
</evidence>
<sequence>MYIMFAHTEQFEDVWGAEDAITAQDGYNFDVELVVKGDLVHMISVVMLVEVEEDMVFQIVLISENHMLKARDDYFAEGFHDGDGATSVVDDTNDEDMKNDIRQLDDTEFRNPFTRGRVMRAVLVGVRARVEVAAELPLCSKSLPKSVYKSRSASRSRPVSPVCLSSGYMGKAECMRG</sequence>
<name>A0AAV1SCA4_9ROSI</name>
<dbReference type="EMBL" id="CAWUPB010001173">
    <property type="protein sequence ID" value="CAK7348630.1"/>
    <property type="molecule type" value="Genomic_DNA"/>
</dbReference>
<gene>
    <name evidence="1" type="ORF">DCAF_LOCUS21332</name>
</gene>
<dbReference type="Proteomes" id="UP001314170">
    <property type="component" value="Unassembled WGS sequence"/>
</dbReference>
<reference evidence="1 2" key="1">
    <citation type="submission" date="2024-01" db="EMBL/GenBank/DDBJ databases">
        <authorList>
            <person name="Waweru B."/>
        </authorList>
    </citation>
    <scope>NUCLEOTIDE SEQUENCE [LARGE SCALE GENOMIC DNA]</scope>
</reference>
<protein>
    <submittedName>
        <fullName evidence="1">Uncharacterized protein</fullName>
    </submittedName>
</protein>